<keyword evidence="2" id="KW-1185">Reference proteome</keyword>
<dbReference type="Proteomes" id="UP000789901">
    <property type="component" value="Unassembled WGS sequence"/>
</dbReference>
<evidence type="ECO:0000313" key="2">
    <source>
        <dbReference type="Proteomes" id="UP000789901"/>
    </source>
</evidence>
<feature type="non-terminal residue" evidence="1">
    <location>
        <position position="1"/>
    </location>
</feature>
<name>A0ABN7WAT8_GIGMA</name>
<accession>A0ABN7WAT8</accession>
<feature type="non-terminal residue" evidence="1">
    <location>
        <position position="313"/>
    </location>
</feature>
<organism evidence="1 2">
    <name type="scientific">Gigaspora margarita</name>
    <dbReference type="NCBI Taxonomy" id="4874"/>
    <lineage>
        <taxon>Eukaryota</taxon>
        <taxon>Fungi</taxon>
        <taxon>Fungi incertae sedis</taxon>
        <taxon>Mucoromycota</taxon>
        <taxon>Glomeromycotina</taxon>
        <taxon>Glomeromycetes</taxon>
        <taxon>Diversisporales</taxon>
        <taxon>Gigasporaceae</taxon>
        <taxon>Gigaspora</taxon>
    </lineage>
</organism>
<reference evidence="1 2" key="1">
    <citation type="submission" date="2021-06" db="EMBL/GenBank/DDBJ databases">
        <authorList>
            <person name="Kallberg Y."/>
            <person name="Tangrot J."/>
            <person name="Rosling A."/>
        </authorList>
    </citation>
    <scope>NUCLEOTIDE SEQUENCE [LARGE SCALE GENOMIC DNA]</scope>
    <source>
        <strain evidence="1 2">120-4 pot B 10/14</strain>
    </source>
</reference>
<gene>
    <name evidence="1" type="ORF">GMARGA_LOCUS28457</name>
</gene>
<sequence length="313" mass="36305">SECESMVSEFSDIDESVKENSIVFGLKVGDELDNWDAAERQVQNHAMEVGFELKINLNLSDGAVYITLLNNEHNHLLYKNIKDILLKHHCLNPEMLNQVEFLVNIGYEAGMIICGLQKNFPNAIIYSKNVYNAIYLFKRNKQLVKTDAFETYKRLMQLQCEETEVPYFTNIKAQHHQMNKSLLYRAKEIKDWKLLIDSQDYNLEDNNKSKNVVAKFVKDDYESNQEDELNTLLLDWIKEKKTEIYDKQLDHEISISNPYQVYTKGARKKHLKSALDDISNAIANKQCNSKTDKDIGSQGKYVCSNCKSTRHNT</sequence>
<protein>
    <submittedName>
        <fullName evidence="1">29957_t:CDS:1</fullName>
    </submittedName>
</protein>
<comment type="caution">
    <text evidence="1">The sequence shown here is derived from an EMBL/GenBank/DDBJ whole genome shotgun (WGS) entry which is preliminary data.</text>
</comment>
<proteinExistence type="predicted"/>
<dbReference type="EMBL" id="CAJVQB010036447">
    <property type="protein sequence ID" value="CAG8823953.1"/>
    <property type="molecule type" value="Genomic_DNA"/>
</dbReference>
<evidence type="ECO:0000313" key="1">
    <source>
        <dbReference type="EMBL" id="CAG8823953.1"/>
    </source>
</evidence>